<keyword evidence="6" id="KW-1133">Transmembrane helix</keyword>
<keyword evidence="14" id="KW-1185">Reference proteome</keyword>
<keyword evidence="2" id="KW-1003">Cell membrane</keyword>
<proteinExistence type="predicted"/>
<evidence type="ECO:0000256" key="2">
    <source>
        <dbReference type="ARBA" id="ARBA00022475"/>
    </source>
</evidence>
<keyword evidence="5" id="KW-0677">Repeat</keyword>
<evidence type="ECO:0000313" key="13">
    <source>
        <dbReference type="Ensembl" id="ENSVURP00010004801.1"/>
    </source>
</evidence>
<evidence type="ECO:0000256" key="7">
    <source>
        <dbReference type="ARBA" id="ARBA00023136"/>
    </source>
</evidence>
<dbReference type="GeneTree" id="ENSGT01100000263478"/>
<organism evidence="13 14">
    <name type="scientific">Vombatus ursinus</name>
    <name type="common">Common wombat</name>
    <dbReference type="NCBI Taxonomy" id="29139"/>
    <lineage>
        <taxon>Eukaryota</taxon>
        <taxon>Metazoa</taxon>
        <taxon>Chordata</taxon>
        <taxon>Craniata</taxon>
        <taxon>Vertebrata</taxon>
        <taxon>Euteleostomi</taxon>
        <taxon>Mammalia</taxon>
        <taxon>Metatheria</taxon>
        <taxon>Diprotodontia</taxon>
        <taxon>Vombatidae</taxon>
        <taxon>Vombatus</taxon>
    </lineage>
</organism>
<dbReference type="GO" id="GO:0002764">
    <property type="term" value="P:immune response-regulating signaling pathway"/>
    <property type="evidence" value="ECO:0007669"/>
    <property type="project" value="TreeGrafter"/>
</dbReference>
<dbReference type="Gene3D" id="2.60.40.10">
    <property type="entry name" value="Immunoglobulins"/>
    <property type="match status" value="1"/>
</dbReference>
<dbReference type="SUPFAM" id="SSF48726">
    <property type="entry name" value="Immunoglobulin"/>
    <property type="match status" value="1"/>
</dbReference>
<evidence type="ECO:0000256" key="12">
    <source>
        <dbReference type="SAM" id="SignalP"/>
    </source>
</evidence>
<evidence type="ECO:0000256" key="4">
    <source>
        <dbReference type="ARBA" id="ARBA00022729"/>
    </source>
</evidence>
<dbReference type="InterPro" id="IPR013783">
    <property type="entry name" value="Ig-like_fold"/>
</dbReference>
<evidence type="ECO:0000256" key="6">
    <source>
        <dbReference type="ARBA" id="ARBA00022989"/>
    </source>
</evidence>
<dbReference type="AlphaFoldDB" id="A0A4X2K419"/>
<evidence type="ECO:0000256" key="3">
    <source>
        <dbReference type="ARBA" id="ARBA00022692"/>
    </source>
</evidence>
<protein>
    <submittedName>
        <fullName evidence="13">Uncharacterized protein</fullName>
    </submittedName>
</protein>
<comment type="subcellular location">
    <subcellularLocation>
        <location evidence="1">Cell membrane</location>
        <topology evidence="1">Single-pass membrane protein</topology>
    </subcellularLocation>
</comment>
<feature type="region of interest" description="Disordered" evidence="11">
    <location>
        <begin position="139"/>
        <end position="175"/>
    </location>
</feature>
<keyword evidence="10" id="KW-0393">Immunoglobulin domain</keyword>
<dbReference type="PANTHER" id="PTHR11738:SF179">
    <property type="entry name" value="LEUKOCYTE IMMUNOGLOBULIN-LIKE RECEPTOR SUBFAMILY A MEMBER 5"/>
    <property type="match status" value="1"/>
</dbReference>
<dbReference type="Pfam" id="PF13895">
    <property type="entry name" value="Ig_2"/>
    <property type="match status" value="1"/>
</dbReference>
<dbReference type="STRING" id="29139.ENSVURP00010004801"/>
<name>A0A4X2K419_VOMUR</name>
<evidence type="ECO:0000256" key="10">
    <source>
        <dbReference type="ARBA" id="ARBA00023319"/>
    </source>
</evidence>
<dbReference type="Ensembl" id="ENSVURT00010005442.1">
    <property type="protein sequence ID" value="ENSVURP00010004801.1"/>
    <property type="gene ID" value="ENSVURG00010003809.1"/>
</dbReference>
<evidence type="ECO:0000256" key="11">
    <source>
        <dbReference type="SAM" id="MobiDB-lite"/>
    </source>
</evidence>
<keyword evidence="4 12" id="KW-0732">Signal</keyword>
<dbReference type="GO" id="GO:0005886">
    <property type="term" value="C:plasma membrane"/>
    <property type="evidence" value="ECO:0007669"/>
    <property type="project" value="UniProtKB-SubCell"/>
</dbReference>
<dbReference type="InterPro" id="IPR050412">
    <property type="entry name" value="Ig-like_Receptors_ImmuneReg"/>
</dbReference>
<dbReference type="InterPro" id="IPR036179">
    <property type="entry name" value="Ig-like_dom_sf"/>
</dbReference>
<evidence type="ECO:0000256" key="5">
    <source>
        <dbReference type="ARBA" id="ARBA00022737"/>
    </source>
</evidence>
<sequence>MMCFWNPVLLCLGLCLGYMTGARQGKLRKPLLWATPSPTIPAGSPVSIRCRGPPGARLYYLEKAGRPESLLKTHQPWPRNEVSFFISGVSQLNAGPYRCSYQLLAQWSEPSDALELVVTGVSRSKPHLLMKLSTSASVEARAEAHPTAAPGPTEDRGTSGPETMTGEGRGLSGLRRMGSGCEGPRPLRDHACRTRPTVSVQLPPSRITRCPISCGWVWLGLSWPFWESCWPGLAGGI</sequence>
<accession>A0A4X2K419</accession>
<keyword evidence="3" id="KW-0812">Transmembrane</keyword>
<reference evidence="13" key="3">
    <citation type="submission" date="2025-09" db="UniProtKB">
        <authorList>
            <consortium name="Ensembl"/>
        </authorList>
    </citation>
    <scope>IDENTIFICATION</scope>
</reference>
<feature type="signal peptide" evidence="12">
    <location>
        <begin position="1"/>
        <end position="17"/>
    </location>
</feature>
<evidence type="ECO:0000256" key="8">
    <source>
        <dbReference type="ARBA" id="ARBA00023157"/>
    </source>
</evidence>
<evidence type="ECO:0000313" key="14">
    <source>
        <dbReference type="Proteomes" id="UP000314987"/>
    </source>
</evidence>
<keyword evidence="9" id="KW-0325">Glycoprotein</keyword>
<keyword evidence="7" id="KW-0472">Membrane</keyword>
<evidence type="ECO:0000256" key="9">
    <source>
        <dbReference type="ARBA" id="ARBA00023180"/>
    </source>
</evidence>
<dbReference type="Proteomes" id="UP000314987">
    <property type="component" value="Unassembled WGS sequence"/>
</dbReference>
<dbReference type="FunFam" id="2.60.40.10:FF:000049">
    <property type="entry name" value="Leukocyte immunoglobulin-like receptor subfamily B member 1"/>
    <property type="match status" value="1"/>
</dbReference>
<reference evidence="14" key="1">
    <citation type="submission" date="2018-12" db="EMBL/GenBank/DDBJ databases">
        <authorList>
            <person name="Yazar S."/>
        </authorList>
    </citation>
    <scope>NUCLEOTIDE SEQUENCE [LARGE SCALE GENOMIC DNA]</scope>
</reference>
<feature type="chain" id="PRO_5021216636" evidence="12">
    <location>
        <begin position="18"/>
        <end position="237"/>
    </location>
</feature>
<dbReference type="PANTHER" id="PTHR11738">
    <property type="entry name" value="MHC CLASS I NK CELL RECEPTOR"/>
    <property type="match status" value="1"/>
</dbReference>
<evidence type="ECO:0000256" key="1">
    <source>
        <dbReference type="ARBA" id="ARBA00004162"/>
    </source>
</evidence>
<keyword evidence="8" id="KW-1015">Disulfide bond</keyword>
<reference evidence="13" key="2">
    <citation type="submission" date="2025-08" db="UniProtKB">
        <authorList>
            <consortium name="Ensembl"/>
        </authorList>
    </citation>
    <scope>IDENTIFICATION</scope>
</reference>